<protein>
    <submittedName>
        <fullName evidence="2">Uncharacterized protein</fullName>
    </submittedName>
</protein>
<reference evidence="2 3" key="1">
    <citation type="submission" date="2019-07" db="EMBL/GenBank/DDBJ databases">
        <title>Finished genome of Venturia effusa.</title>
        <authorList>
            <person name="Young C.A."/>
            <person name="Cox M.P."/>
            <person name="Ganley A.R.D."/>
            <person name="David W.J."/>
        </authorList>
    </citation>
    <scope>NUCLEOTIDE SEQUENCE [LARGE SCALE GENOMIC DNA]</scope>
    <source>
        <strain evidence="3">albino</strain>
    </source>
</reference>
<dbReference type="OrthoDB" id="336240at2759"/>
<dbReference type="EMBL" id="CP042188">
    <property type="protein sequence ID" value="QDS70387.1"/>
    <property type="molecule type" value="Genomic_DNA"/>
</dbReference>
<gene>
    <name evidence="2" type="ORF">FKW77_009246</name>
</gene>
<dbReference type="Proteomes" id="UP000316270">
    <property type="component" value="Chromosome 4"/>
</dbReference>
<feature type="compositionally biased region" description="Low complexity" evidence="1">
    <location>
        <begin position="602"/>
        <end position="628"/>
    </location>
</feature>
<evidence type="ECO:0000256" key="1">
    <source>
        <dbReference type="SAM" id="MobiDB-lite"/>
    </source>
</evidence>
<feature type="compositionally biased region" description="Basic and acidic residues" evidence="1">
    <location>
        <begin position="408"/>
        <end position="423"/>
    </location>
</feature>
<accession>A0A517L409</accession>
<sequence>MQHNYYGEDPFVPFDHQATAGTGMVSYGGGGGNAGYAPMNRYGGPQIGGQYDPQQNYQQMSNTNGPQMPFYNGNAEQQPYAYGPSHMATYANLAVPNIGLPPLAIKTFAERDEAGRAIAPMFLIMPNFGAGVVNIQHNPFNIKTNEVLSALGQDCVVQDYPQSSGIYAIHIIQDRMTGKTNDVYVELPNWNEAEKVIRRYNNQMLKERGPKLGNRRATMSLATATKLMKAIFPRAKCIWVNGKPERAPEWLRDNPCIWDGFITREELVKVLMFVEQTTSSKTRFAQESPERVYQMMITSMQKIPWDADRSFFPKEWVMELHGVLSRMAVRLAQLVVERFHINLDTKMLEQFMKVLHASPMYGNGDPKAMENYMSIAAKVDDIVSRAPGVAAPPPRRRTLTDNNGGYRSESRAREEMQSLKEGLRGMQLVTRQDRNRSPVRHGRDQSQVRRDHSPERRDQSPVRRNQSPVRREQSLVIRDDSPVRRSRNESPVRRQKSPMRRDYSEFAPVHRDDPPIRRQRYESPVREYSPVRREYPHDRREYSPVRREYSPVRREYSPARREQSPVRREQSPVRAQARDQSPARLSHQYVSEHSSRASHRATTSGSPMTSSSSGRRSTIAFSGSSTGRSGRRWDD</sequence>
<dbReference type="Gene3D" id="3.30.70.330">
    <property type="match status" value="1"/>
</dbReference>
<evidence type="ECO:0000313" key="2">
    <source>
        <dbReference type="EMBL" id="QDS70387.1"/>
    </source>
</evidence>
<keyword evidence="3" id="KW-1185">Reference proteome</keyword>
<evidence type="ECO:0000313" key="3">
    <source>
        <dbReference type="Proteomes" id="UP000316270"/>
    </source>
</evidence>
<feature type="compositionally biased region" description="Basic and acidic residues" evidence="1">
    <location>
        <begin position="499"/>
        <end position="571"/>
    </location>
</feature>
<name>A0A517L409_9PEZI</name>
<proteinExistence type="predicted"/>
<feature type="compositionally biased region" description="Basic and acidic residues" evidence="1">
    <location>
        <begin position="431"/>
        <end position="461"/>
    </location>
</feature>
<feature type="compositionally biased region" description="Basic and acidic residues" evidence="1">
    <location>
        <begin position="469"/>
        <end position="492"/>
    </location>
</feature>
<dbReference type="AlphaFoldDB" id="A0A517L409"/>
<organism evidence="2 3">
    <name type="scientific">Venturia effusa</name>
    <dbReference type="NCBI Taxonomy" id="50376"/>
    <lineage>
        <taxon>Eukaryota</taxon>
        <taxon>Fungi</taxon>
        <taxon>Dikarya</taxon>
        <taxon>Ascomycota</taxon>
        <taxon>Pezizomycotina</taxon>
        <taxon>Dothideomycetes</taxon>
        <taxon>Pleosporomycetidae</taxon>
        <taxon>Venturiales</taxon>
        <taxon>Venturiaceae</taxon>
        <taxon>Venturia</taxon>
    </lineage>
</organism>
<dbReference type="STRING" id="50376.A0A517L409"/>
<feature type="region of interest" description="Disordered" evidence="1">
    <location>
        <begin position="386"/>
        <end position="635"/>
    </location>
</feature>
<dbReference type="InterPro" id="IPR012677">
    <property type="entry name" value="Nucleotide-bd_a/b_plait_sf"/>
</dbReference>